<keyword evidence="2" id="KW-1133">Transmembrane helix</keyword>
<dbReference type="PROSITE" id="PS51318">
    <property type="entry name" value="TAT"/>
    <property type="match status" value="1"/>
</dbReference>
<dbReference type="AlphaFoldDB" id="H0E2B0"/>
<protein>
    <submittedName>
        <fullName evidence="3">Uncharacterized protein</fullName>
    </submittedName>
</protein>
<reference evidence="3 4" key="1">
    <citation type="journal article" date="2013" name="Biodegradation">
        <title>Quantitative proteomic analysis of ibuprofen-degrading Patulibacter sp. strain I11.</title>
        <authorList>
            <person name="Almeida B."/>
            <person name="Kjeldal H."/>
            <person name="Lolas I."/>
            <person name="Knudsen A.D."/>
            <person name="Carvalho G."/>
            <person name="Nielsen K.L."/>
            <person name="Barreto Crespo M.T."/>
            <person name="Stensballe A."/>
            <person name="Nielsen J.L."/>
        </authorList>
    </citation>
    <scope>NUCLEOTIDE SEQUENCE [LARGE SCALE GENOMIC DNA]</scope>
    <source>
        <strain evidence="3 4">I11</strain>
    </source>
</reference>
<dbReference type="InterPro" id="IPR006311">
    <property type="entry name" value="TAT_signal"/>
</dbReference>
<evidence type="ECO:0000256" key="1">
    <source>
        <dbReference type="SAM" id="MobiDB-lite"/>
    </source>
</evidence>
<sequence length="283" mass="29817">MDREDRRRLLRPALGVGATAALVVLAIVVVDAPEGDGVGSSSDIVVQRATRVTTDGSASGEGLSPPQFAATVHVIHPRDGGQEVPTATVDGPGRRLFGAQSVILPRHGGPFRLRQITLSDLGLDSGRSFVSWKGYVAVLTPAEARGARLRATLGWQVAGDDGVAVAGGATVRLRTMFRISTRAGACAGTEATPPAAGVRARLRLEGAPAWLVRREGDRQWQWLRVSAGLEQTAAVRTGPRSPVLFRGSHRCVDAQPELRVSPDPDSLAPPSDSRLPLDPPTGF</sequence>
<keyword evidence="2" id="KW-0812">Transmembrane</keyword>
<keyword evidence="2" id="KW-0472">Membrane</keyword>
<evidence type="ECO:0000313" key="3">
    <source>
        <dbReference type="EMBL" id="EHN12181.1"/>
    </source>
</evidence>
<gene>
    <name evidence="3" type="ORF">PAI11_09230</name>
</gene>
<dbReference type="Proteomes" id="UP000005143">
    <property type="component" value="Unassembled WGS sequence"/>
</dbReference>
<feature type="region of interest" description="Disordered" evidence="1">
    <location>
        <begin position="255"/>
        <end position="283"/>
    </location>
</feature>
<proteinExistence type="predicted"/>
<feature type="transmembrane region" description="Helical" evidence="2">
    <location>
        <begin position="12"/>
        <end position="30"/>
    </location>
</feature>
<accession>H0E2B0</accession>
<comment type="caution">
    <text evidence="3">The sequence shown here is derived from an EMBL/GenBank/DDBJ whole genome shotgun (WGS) entry which is preliminary data.</text>
</comment>
<organism evidence="3 4">
    <name type="scientific">Patulibacter medicamentivorans</name>
    <dbReference type="NCBI Taxonomy" id="1097667"/>
    <lineage>
        <taxon>Bacteria</taxon>
        <taxon>Bacillati</taxon>
        <taxon>Actinomycetota</taxon>
        <taxon>Thermoleophilia</taxon>
        <taxon>Solirubrobacterales</taxon>
        <taxon>Patulibacteraceae</taxon>
        <taxon>Patulibacter</taxon>
    </lineage>
</organism>
<dbReference type="EMBL" id="AGUD01000042">
    <property type="protein sequence ID" value="EHN12181.1"/>
    <property type="molecule type" value="Genomic_DNA"/>
</dbReference>
<feature type="compositionally biased region" description="Low complexity" evidence="1">
    <location>
        <begin position="261"/>
        <end position="276"/>
    </location>
</feature>
<evidence type="ECO:0000256" key="2">
    <source>
        <dbReference type="SAM" id="Phobius"/>
    </source>
</evidence>
<keyword evidence="4" id="KW-1185">Reference proteome</keyword>
<evidence type="ECO:0000313" key="4">
    <source>
        <dbReference type="Proteomes" id="UP000005143"/>
    </source>
</evidence>
<name>H0E2B0_9ACTN</name>